<dbReference type="InterPro" id="IPR036969">
    <property type="entry name" value="Citrate_synthase_sf"/>
</dbReference>
<dbReference type="EMBL" id="JACHMB010000001">
    <property type="protein sequence ID" value="MBB5780453.1"/>
    <property type="molecule type" value="Genomic_DNA"/>
</dbReference>
<protein>
    <submittedName>
        <fullName evidence="2">Uncharacterized protein</fullName>
    </submittedName>
</protein>
<proteinExistence type="predicted"/>
<evidence type="ECO:0000313" key="2">
    <source>
        <dbReference type="EMBL" id="MBB5780453.1"/>
    </source>
</evidence>
<feature type="region of interest" description="Disordered" evidence="1">
    <location>
        <begin position="36"/>
        <end position="106"/>
    </location>
</feature>
<dbReference type="GO" id="GO:0046912">
    <property type="term" value="F:acyltransferase activity, acyl groups converted into alkyl on transfer"/>
    <property type="evidence" value="ECO:0007669"/>
    <property type="project" value="InterPro"/>
</dbReference>
<gene>
    <name evidence="2" type="ORF">HD596_007209</name>
</gene>
<organism evidence="2 3">
    <name type="scientific">Nonomuraea jabiensis</name>
    <dbReference type="NCBI Taxonomy" id="882448"/>
    <lineage>
        <taxon>Bacteria</taxon>
        <taxon>Bacillati</taxon>
        <taxon>Actinomycetota</taxon>
        <taxon>Actinomycetes</taxon>
        <taxon>Streptosporangiales</taxon>
        <taxon>Streptosporangiaceae</taxon>
        <taxon>Nonomuraea</taxon>
    </lineage>
</organism>
<evidence type="ECO:0000313" key="3">
    <source>
        <dbReference type="Proteomes" id="UP000579153"/>
    </source>
</evidence>
<dbReference type="SUPFAM" id="SSF48256">
    <property type="entry name" value="Citrate synthase"/>
    <property type="match status" value="1"/>
</dbReference>
<evidence type="ECO:0000256" key="1">
    <source>
        <dbReference type="SAM" id="MobiDB-lite"/>
    </source>
</evidence>
<sequence length="106" mass="11418">MRAVEDAARAGFAPELGRGLFVLSRAVGVLAHAWEEHGPGRRIKGPIPPPLLPAYRGPEPRDLPADRGSEHRDLPADRGPEPSDLPADRAPERRGLPGDRGRALRG</sequence>
<reference evidence="2 3" key="1">
    <citation type="submission" date="2020-08" db="EMBL/GenBank/DDBJ databases">
        <title>Sequencing the genomes of 1000 actinobacteria strains.</title>
        <authorList>
            <person name="Klenk H.-P."/>
        </authorList>
    </citation>
    <scope>NUCLEOTIDE SEQUENCE [LARGE SCALE GENOMIC DNA]</scope>
    <source>
        <strain evidence="2 3">DSM 45507</strain>
    </source>
</reference>
<accession>A0A7W9GAY9</accession>
<name>A0A7W9GAY9_9ACTN</name>
<dbReference type="AlphaFoldDB" id="A0A7W9GAY9"/>
<dbReference type="RefSeq" id="WP_221519664.1">
    <property type="nucleotide sequence ID" value="NZ_JACHMB010000001.1"/>
</dbReference>
<comment type="caution">
    <text evidence="2">The sequence shown here is derived from an EMBL/GenBank/DDBJ whole genome shotgun (WGS) entry which is preliminary data.</text>
</comment>
<keyword evidence="3" id="KW-1185">Reference proteome</keyword>
<dbReference type="Proteomes" id="UP000579153">
    <property type="component" value="Unassembled WGS sequence"/>
</dbReference>
<feature type="compositionally biased region" description="Basic and acidic residues" evidence="1">
    <location>
        <begin position="58"/>
        <end position="106"/>
    </location>
</feature>